<feature type="chain" id="PRO_5030578777" evidence="1">
    <location>
        <begin position="23"/>
        <end position="739"/>
    </location>
</feature>
<dbReference type="Pfam" id="PF07583">
    <property type="entry name" value="PSCyt2"/>
    <property type="match status" value="1"/>
</dbReference>
<evidence type="ECO:0000313" key="5">
    <source>
        <dbReference type="Proteomes" id="UP000590740"/>
    </source>
</evidence>
<protein>
    <submittedName>
        <fullName evidence="4">Uncharacterized protein</fullName>
    </submittedName>
</protein>
<gene>
    <name evidence="4" type="ORF">HNQ65_003769</name>
</gene>
<feature type="signal peptide" evidence="1">
    <location>
        <begin position="1"/>
        <end position="22"/>
    </location>
</feature>
<dbReference type="AlphaFoldDB" id="A0A7W7YDJ1"/>
<dbReference type="InterPro" id="IPR011444">
    <property type="entry name" value="DUF1549"/>
</dbReference>
<accession>A0A7W7YDJ1</accession>
<evidence type="ECO:0000313" key="4">
    <source>
        <dbReference type="EMBL" id="MBB5034178.1"/>
    </source>
</evidence>
<dbReference type="Proteomes" id="UP000590740">
    <property type="component" value="Unassembled WGS sequence"/>
</dbReference>
<dbReference type="EMBL" id="JACHIG010000008">
    <property type="protein sequence ID" value="MBB5034178.1"/>
    <property type="molecule type" value="Genomic_DNA"/>
</dbReference>
<comment type="caution">
    <text evidence="4">The sequence shown here is derived from an EMBL/GenBank/DDBJ whole genome shotgun (WGS) entry which is preliminary data.</text>
</comment>
<dbReference type="Pfam" id="PF07587">
    <property type="entry name" value="PSD1"/>
    <property type="match status" value="1"/>
</dbReference>
<sequence>MNRLVSSLVGSLAVVAGSSVFAADAVSFRNDVMAAISKAGCNLGTCHGNATGKGGFKLSLRGQDPELDFKALARESSGRRVDVFSPERSLILVKGANQIAHEGGKRLDPKNWEYQVLRSWIAAGLPRDEKTAPQVTQLTVSPAELVLDEPQDKMQISVKATFSDGTQRDVTERAIYEPLQNGLVEVSRSGLVKRLQFGEPAILVRFLNQSAPVRLTFVKSNAAFAWSNPPRGNYIDTHVFSKLKTLRMNPSGLCSDEVFLRRAWLDLCGMIPPADEARAFAADKARDKRSRLIDRLMARPEFADYWTLKWSDVLKVESRTLDTKGTKAFHSWIRSCISQNRPINEMVRALIASRGSTYHEPESNFYRANRTPELRATTAAQVFLGTRLQCAQCHNHPFDRWTQDDYYNWSAVFAKVDYKILEEIKPRDKNDKHEFNGEQLVFLNAKLNITNPRTGDTAKARFLGAEMPSLFEKEDELQAAAKWLTSAQHPLFAKAQANRIWYHLMGRGLVDPVDDMRLTNPASHPQLLDALAQDLVRSGFDLRHIVRTIMLSHTYQLESTPNETNATDLTNYSHHLPRRLTAEQLMDSLYGALRVSPQFKDWDRGLRAGQIPGPANGRGSPDPMSPEAFLVQFGRPKRELACECERGTDTSLGQIFQFISGPVVSSVVSQKYNRLGSLIKNPDNAAVTRDLYWALLTRAPTPDESKVIESLLASAKDRRLALEDITWSLVNAKEFLLCR</sequence>
<dbReference type="PANTHER" id="PTHR35889">
    <property type="entry name" value="CYCLOINULO-OLIGOSACCHARIDE FRUCTANOTRANSFERASE-RELATED"/>
    <property type="match status" value="1"/>
</dbReference>
<organism evidence="4 5">
    <name type="scientific">Prosthecobacter vanneervenii</name>
    <dbReference type="NCBI Taxonomy" id="48466"/>
    <lineage>
        <taxon>Bacteria</taxon>
        <taxon>Pseudomonadati</taxon>
        <taxon>Verrucomicrobiota</taxon>
        <taxon>Verrucomicrobiia</taxon>
        <taxon>Verrucomicrobiales</taxon>
        <taxon>Verrucomicrobiaceae</taxon>
        <taxon>Prosthecobacter</taxon>
    </lineage>
</organism>
<keyword evidence="1" id="KW-0732">Signal</keyword>
<evidence type="ECO:0000259" key="2">
    <source>
        <dbReference type="Pfam" id="PF07583"/>
    </source>
</evidence>
<dbReference type="RefSeq" id="WP_184341717.1">
    <property type="nucleotide sequence ID" value="NZ_JACHIG010000008.1"/>
</dbReference>
<proteinExistence type="predicted"/>
<dbReference type="InterPro" id="IPR022655">
    <property type="entry name" value="DUF1553"/>
</dbReference>
<feature type="domain" description="DUF1553" evidence="3">
    <location>
        <begin position="481"/>
        <end position="590"/>
    </location>
</feature>
<keyword evidence="5" id="KW-1185">Reference proteome</keyword>
<dbReference type="PANTHER" id="PTHR35889:SF3">
    <property type="entry name" value="F-BOX DOMAIN-CONTAINING PROTEIN"/>
    <property type="match status" value="1"/>
</dbReference>
<feature type="domain" description="DUF1549" evidence="2">
    <location>
        <begin position="235"/>
        <end position="417"/>
    </location>
</feature>
<dbReference type="Gene3D" id="2.60.40.1080">
    <property type="match status" value="1"/>
</dbReference>
<reference evidence="4 5" key="1">
    <citation type="submission" date="2020-08" db="EMBL/GenBank/DDBJ databases">
        <title>Genomic Encyclopedia of Type Strains, Phase IV (KMG-IV): sequencing the most valuable type-strain genomes for metagenomic binning, comparative biology and taxonomic classification.</title>
        <authorList>
            <person name="Goeker M."/>
        </authorList>
    </citation>
    <scope>NUCLEOTIDE SEQUENCE [LARGE SCALE GENOMIC DNA]</scope>
    <source>
        <strain evidence="4 5">DSM 12252</strain>
    </source>
</reference>
<evidence type="ECO:0000256" key="1">
    <source>
        <dbReference type="SAM" id="SignalP"/>
    </source>
</evidence>
<evidence type="ECO:0000259" key="3">
    <source>
        <dbReference type="Pfam" id="PF07587"/>
    </source>
</evidence>
<name>A0A7W7YDJ1_9BACT</name>